<dbReference type="InterPro" id="IPR011674">
    <property type="entry name" value="DUF1616"/>
</dbReference>
<dbReference type="Proteomes" id="UP000011560">
    <property type="component" value="Unassembled WGS sequence"/>
</dbReference>
<feature type="transmembrane region" description="Helical" evidence="2">
    <location>
        <begin position="126"/>
        <end position="146"/>
    </location>
</feature>
<accession>M0BMF0</accession>
<keyword evidence="2" id="KW-0812">Transmembrane</keyword>
<feature type="transmembrane region" description="Helical" evidence="2">
    <location>
        <begin position="100"/>
        <end position="120"/>
    </location>
</feature>
<evidence type="ECO:0000259" key="3">
    <source>
        <dbReference type="Pfam" id="PF07760"/>
    </source>
</evidence>
<feature type="compositionally biased region" description="Basic and acidic residues" evidence="1">
    <location>
        <begin position="1"/>
        <end position="20"/>
    </location>
</feature>
<dbReference type="STRING" id="1227490.C479_06392"/>
<keyword evidence="2" id="KW-1133">Transmembrane helix</keyword>
<gene>
    <name evidence="4" type="ORF">C479_06392</name>
</gene>
<evidence type="ECO:0000313" key="4">
    <source>
        <dbReference type="EMBL" id="ELZ11662.1"/>
    </source>
</evidence>
<feature type="transmembrane region" description="Helical" evidence="2">
    <location>
        <begin position="53"/>
        <end position="73"/>
    </location>
</feature>
<feature type="transmembrane region" description="Helical" evidence="2">
    <location>
        <begin position="167"/>
        <end position="195"/>
    </location>
</feature>
<evidence type="ECO:0000256" key="1">
    <source>
        <dbReference type="SAM" id="MobiDB-lite"/>
    </source>
</evidence>
<feature type="domain" description="DUF1616" evidence="3">
    <location>
        <begin position="32"/>
        <end position="333"/>
    </location>
</feature>
<dbReference type="OrthoDB" id="82282at2157"/>
<dbReference type="Pfam" id="PF07760">
    <property type="entry name" value="DUF1616"/>
    <property type="match status" value="1"/>
</dbReference>
<sequence>MKEPFERSRSSHAQSTDRSRPTGPADLATLCGFVLVAVVVLVGWNPASPPIRAIVGLPLLFLAPGYAFVSLCFPAGSSPAGAETARGALGTRTPSDGERLALSFGSSLAILPILGLAIPSVASFELAPVVGSIAVVTVLAAVGAWLRRLRLAPARRYRPAFARRWSTLRWALLPTGSPLLAATNVVLAVSVVLAITTGGYALLSPQDGERYTGMQLLAEDEGGELVAAGYPTEIEPGESVPLTVAVDNQEHRDVTYDLVVRQERYVDGDRRDSEVIHESNLSVPDGETVHRDVAVTPTADSGQIRLVYLLYTDDVPSDPAPENAYRYTHLWIDVGDGSAGDDSDGTAPPPGAGEPGAGDEGPPDDDNESDGGDGGLGDDDDGDDEPGDGDGNESDSPAPPDDGSGGGGGNESGTGDSGTDPGAADEDEDEAGFDGDIGLRLLGR</sequence>
<comment type="caution">
    <text evidence="4">The sequence shown here is derived from an EMBL/GenBank/DDBJ whole genome shotgun (WGS) entry which is preliminary data.</text>
</comment>
<evidence type="ECO:0000256" key="2">
    <source>
        <dbReference type="SAM" id="Phobius"/>
    </source>
</evidence>
<feature type="compositionally biased region" description="Acidic residues" evidence="1">
    <location>
        <begin position="423"/>
        <end position="433"/>
    </location>
</feature>
<dbReference type="EMBL" id="AOIQ01000011">
    <property type="protein sequence ID" value="ELZ11662.1"/>
    <property type="molecule type" value="Genomic_DNA"/>
</dbReference>
<dbReference type="AlphaFoldDB" id="M0BMF0"/>
<feature type="region of interest" description="Disordered" evidence="1">
    <location>
        <begin position="336"/>
        <end position="444"/>
    </location>
</feature>
<evidence type="ECO:0000313" key="5">
    <source>
        <dbReference type="Proteomes" id="UP000011560"/>
    </source>
</evidence>
<name>M0BMF0_9EURY</name>
<protein>
    <recommendedName>
        <fullName evidence="3">DUF1616 domain-containing protein</fullName>
    </recommendedName>
</protein>
<feature type="region of interest" description="Disordered" evidence="1">
    <location>
        <begin position="1"/>
        <end position="23"/>
    </location>
</feature>
<feature type="transmembrane region" description="Helical" evidence="2">
    <location>
        <begin position="27"/>
        <end position="47"/>
    </location>
</feature>
<dbReference type="RefSeq" id="WP_007699557.1">
    <property type="nucleotide sequence ID" value="NZ_AOIQ01000011.1"/>
</dbReference>
<organism evidence="4 5">
    <name type="scientific">Halovivax asiaticus JCM 14624</name>
    <dbReference type="NCBI Taxonomy" id="1227490"/>
    <lineage>
        <taxon>Archaea</taxon>
        <taxon>Methanobacteriati</taxon>
        <taxon>Methanobacteriota</taxon>
        <taxon>Stenosarchaea group</taxon>
        <taxon>Halobacteria</taxon>
        <taxon>Halobacteriales</taxon>
        <taxon>Natrialbaceae</taxon>
        <taxon>Halovivax</taxon>
    </lineage>
</organism>
<reference evidence="4 5" key="1">
    <citation type="journal article" date="2014" name="PLoS Genet.">
        <title>Phylogenetically driven sequencing of extremely halophilic archaea reveals strategies for static and dynamic osmo-response.</title>
        <authorList>
            <person name="Becker E.A."/>
            <person name="Seitzer P.M."/>
            <person name="Tritt A."/>
            <person name="Larsen D."/>
            <person name="Krusor M."/>
            <person name="Yao A.I."/>
            <person name="Wu D."/>
            <person name="Madern D."/>
            <person name="Eisen J.A."/>
            <person name="Darling A.E."/>
            <person name="Facciotti M.T."/>
        </authorList>
    </citation>
    <scope>NUCLEOTIDE SEQUENCE [LARGE SCALE GENOMIC DNA]</scope>
    <source>
        <strain evidence="4 5">JCM 14624</strain>
    </source>
</reference>
<proteinExistence type="predicted"/>
<keyword evidence="2" id="KW-0472">Membrane</keyword>
<feature type="compositionally biased region" description="Acidic residues" evidence="1">
    <location>
        <begin position="361"/>
        <end position="393"/>
    </location>
</feature>
<keyword evidence="5" id="KW-1185">Reference proteome</keyword>
<feature type="compositionally biased region" description="Gly residues" evidence="1">
    <location>
        <begin position="403"/>
        <end position="416"/>
    </location>
</feature>